<evidence type="ECO:0000313" key="12">
    <source>
        <dbReference type="EMBL" id="KAL3623886.1"/>
    </source>
</evidence>
<evidence type="ECO:0000256" key="9">
    <source>
        <dbReference type="SAM" id="MobiDB-lite"/>
    </source>
</evidence>
<comment type="subcellular location">
    <subcellularLocation>
        <location evidence="8">Golgi apparatus</location>
        <location evidence="8">trans-Golgi network membrane</location>
        <topology evidence="8">Single-pass type IV membrane protein</topology>
    </subcellularLocation>
</comment>
<evidence type="ECO:0000256" key="6">
    <source>
        <dbReference type="ARBA" id="ARBA00023034"/>
    </source>
</evidence>
<feature type="domain" description="Syntaxin 6/10/61 N-terminal" evidence="11">
    <location>
        <begin position="13"/>
        <end position="104"/>
    </location>
</feature>
<dbReference type="Gene3D" id="1.20.58.90">
    <property type="match status" value="1"/>
</dbReference>
<dbReference type="GO" id="GO:0015031">
    <property type="term" value="P:protein transport"/>
    <property type="evidence" value="ECO:0007669"/>
    <property type="project" value="UniProtKB-KW"/>
</dbReference>
<name>A0ABD3C296_9LAMI</name>
<dbReference type="SUPFAM" id="SSF47661">
    <property type="entry name" value="t-snare proteins"/>
    <property type="match status" value="1"/>
</dbReference>
<evidence type="ECO:0000256" key="10">
    <source>
        <dbReference type="SAM" id="Phobius"/>
    </source>
</evidence>
<keyword evidence="6" id="KW-0333">Golgi apparatus</keyword>
<dbReference type="EMBL" id="JAVIJP010000054">
    <property type="protein sequence ID" value="KAL3623886.1"/>
    <property type="molecule type" value="Genomic_DNA"/>
</dbReference>
<keyword evidence="7 10" id="KW-0472">Membrane</keyword>
<evidence type="ECO:0000256" key="5">
    <source>
        <dbReference type="ARBA" id="ARBA00022989"/>
    </source>
</evidence>
<sequence length="292" mass="33411">MMAVNSFDLWQKDTFFSAAEEVQQSADTMESAYRRWLRARRDIVPPQHLDELSRELQMALGTTKWQLEEFEKAVRQSYINNCDDMTITRHKQFVSAIESQINCIEKALSESLNMEGKKPFRWVNLDEEECDDLALFLSGTPQRIKNEGRNIGPVVINSFNKSDTNEDCTLVSEVSSKVHTPPNHSSENVDCEMQGSKSPVTPLEIVIDAGERRENALVEVTPKEKGFKPFFWRLRGKNYPGAKTRMISSIDQHLRGGHRNQRQQPMSSVLPVNSIRFILALTLTVFLVVCLF</sequence>
<proteinExistence type="inferred from homology"/>
<feature type="region of interest" description="Disordered" evidence="9">
    <location>
        <begin position="176"/>
        <end position="196"/>
    </location>
</feature>
<protein>
    <recommendedName>
        <fullName evidence="11">Syntaxin 6/10/61 N-terminal domain-containing protein</fullName>
    </recommendedName>
</protein>
<dbReference type="AlphaFoldDB" id="A0ABD3C296"/>
<dbReference type="PANTHER" id="PTHR34949:SF3">
    <property type="entry name" value="OS08G0244100 PROTEIN"/>
    <property type="match status" value="1"/>
</dbReference>
<reference evidence="13" key="1">
    <citation type="journal article" date="2024" name="IScience">
        <title>Strigolactones Initiate the Formation of Haustorium-like Structures in Castilleja.</title>
        <authorList>
            <person name="Buerger M."/>
            <person name="Peterson D."/>
            <person name="Chory J."/>
        </authorList>
    </citation>
    <scope>NUCLEOTIDE SEQUENCE [LARGE SCALE GENOMIC DNA]</scope>
</reference>
<evidence type="ECO:0000256" key="1">
    <source>
        <dbReference type="ARBA" id="ARBA00009063"/>
    </source>
</evidence>
<evidence type="ECO:0000256" key="8">
    <source>
        <dbReference type="ARBA" id="ARBA00037801"/>
    </source>
</evidence>
<dbReference type="GO" id="GO:0005794">
    <property type="term" value="C:Golgi apparatus"/>
    <property type="evidence" value="ECO:0007669"/>
    <property type="project" value="UniProtKB-SubCell"/>
</dbReference>
<feature type="compositionally biased region" description="Polar residues" evidence="9">
    <location>
        <begin position="176"/>
        <end position="188"/>
    </location>
</feature>
<evidence type="ECO:0000256" key="4">
    <source>
        <dbReference type="ARBA" id="ARBA00022927"/>
    </source>
</evidence>
<dbReference type="InterPro" id="IPR010989">
    <property type="entry name" value="SNARE"/>
</dbReference>
<evidence type="ECO:0000259" key="11">
    <source>
        <dbReference type="Pfam" id="PF09177"/>
    </source>
</evidence>
<keyword evidence="2" id="KW-0813">Transport</keyword>
<comment type="caution">
    <text evidence="12">The sequence shown here is derived from an EMBL/GenBank/DDBJ whole genome shotgun (WGS) entry which is preliminary data.</text>
</comment>
<keyword evidence="4" id="KW-0653">Protein transport</keyword>
<dbReference type="CDD" id="cd21442">
    <property type="entry name" value="SNARE_NTD_STX6-like"/>
    <property type="match status" value="1"/>
</dbReference>
<keyword evidence="5 10" id="KW-1133">Transmembrane helix</keyword>
<accession>A0ABD3C296</accession>
<dbReference type="FunFam" id="1.20.58.90:FF:000004">
    <property type="entry name" value="Syntaxin 10"/>
    <property type="match status" value="1"/>
</dbReference>
<dbReference type="InterPro" id="IPR015260">
    <property type="entry name" value="Syntaxin-6/10/61_N"/>
</dbReference>
<evidence type="ECO:0000313" key="13">
    <source>
        <dbReference type="Proteomes" id="UP001632038"/>
    </source>
</evidence>
<gene>
    <name evidence="12" type="ORF">CASFOL_032702</name>
</gene>
<dbReference type="Pfam" id="PF09177">
    <property type="entry name" value="STX6_10_61_N"/>
    <property type="match status" value="1"/>
</dbReference>
<feature type="transmembrane region" description="Helical" evidence="10">
    <location>
        <begin position="274"/>
        <end position="291"/>
    </location>
</feature>
<keyword evidence="3 10" id="KW-0812">Transmembrane</keyword>
<evidence type="ECO:0000256" key="3">
    <source>
        <dbReference type="ARBA" id="ARBA00022692"/>
    </source>
</evidence>
<evidence type="ECO:0000256" key="7">
    <source>
        <dbReference type="ARBA" id="ARBA00023136"/>
    </source>
</evidence>
<keyword evidence="13" id="KW-1185">Reference proteome</keyword>
<dbReference type="Proteomes" id="UP001632038">
    <property type="component" value="Unassembled WGS sequence"/>
</dbReference>
<organism evidence="12 13">
    <name type="scientific">Castilleja foliolosa</name>
    <dbReference type="NCBI Taxonomy" id="1961234"/>
    <lineage>
        <taxon>Eukaryota</taxon>
        <taxon>Viridiplantae</taxon>
        <taxon>Streptophyta</taxon>
        <taxon>Embryophyta</taxon>
        <taxon>Tracheophyta</taxon>
        <taxon>Spermatophyta</taxon>
        <taxon>Magnoliopsida</taxon>
        <taxon>eudicotyledons</taxon>
        <taxon>Gunneridae</taxon>
        <taxon>Pentapetalae</taxon>
        <taxon>asterids</taxon>
        <taxon>lamiids</taxon>
        <taxon>Lamiales</taxon>
        <taxon>Orobanchaceae</taxon>
        <taxon>Pedicularideae</taxon>
        <taxon>Castillejinae</taxon>
        <taxon>Castilleja</taxon>
    </lineage>
</organism>
<dbReference type="PANTHER" id="PTHR34949">
    <property type="entry name" value="OS05G0443700 PROTEIN"/>
    <property type="match status" value="1"/>
</dbReference>
<evidence type="ECO:0000256" key="2">
    <source>
        <dbReference type="ARBA" id="ARBA00022448"/>
    </source>
</evidence>
<comment type="similarity">
    <text evidence="1">Belongs to the syntaxin family.</text>
</comment>